<comment type="caution">
    <text evidence="2">The sequence shown here is derived from an EMBL/GenBank/DDBJ whole genome shotgun (WGS) entry which is preliminary data.</text>
</comment>
<feature type="region of interest" description="Disordered" evidence="1">
    <location>
        <begin position="53"/>
        <end position="76"/>
    </location>
</feature>
<gene>
    <name evidence="2" type="ORF">AFUS01_LOCUS46972</name>
</gene>
<dbReference type="Proteomes" id="UP000708208">
    <property type="component" value="Unassembled WGS sequence"/>
</dbReference>
<evidence type="ECO:0000256" key="1">
    <source>
        <dbReference type="SAM" id="MobiDB-lite"/>
    </source>
</evidence>
<evidence type="ECO:0008006" key="4">
    <source>
        <dbReference type="Google" id="ProtNLM"/>
    </source>
</evidence>
<name>A0A8J2LU62_9HEXA</name>
<dbReference type="EMBL" id="CAJVCH010571599">
    <property type="protein sequence ID" value="CAG7837941.1"/>
    <property type="molecule type" value="Genomic_DNA"/>
</dbReference>
<proteinExistence type="predicted"/>
<protein>
    <recommendedName>
        <fullName evidence="4">40S ribosomal protein S19-binding protein 1</fullName>
    </recommendedName>
</protein>
<reference evidence="2" key="1">
    <citation type="submission" date="2021-06" db="EMBL/GenBank/DDBJ databases">
        <authorList>
            <person name="Hodson N. C."/>
            <person name="Mongue J. A."/>
            <person name="Jaron S. K."/>
        </authorList>
    </citation>
    <scope>NUCLEOTIDE SEQUENCE</scope>
</reference>
<keyword evidence="3" id="KW-1185">Reference proteome</keyword>
<dbReference type="AlphaFoldDB" id="A0A8J2LU62"/>
<organism evidence="2 3">
    <name type="scientific">Allacma fusca</name>
    <dbReference type="NCBI Taxonomy" id="39272"/>
    <lineage>
        <taxon>Eukaryota</taxon>
        <taxon>Metazoa</taxon>
        <taxon>Ecdysozoa</taxon>
        <taxon>Arthropoda</taxon>
        <taxon>Hexapoda</taxon>
        <taxon>Collembola</taxon>
        <taxon>Symphypleona</taxon>
        <taxon>Sminthuridae</taxon>
        <taxon>Allacma</taxon>
    </lineage>
</organism>
<evidence type="ECO:0000313" key="2">
    <source>
        <dbReference type="EMBL" id="CAG7837941.1"/>
    </source>
</evidence>
<accession>A0A8J2LU62</accession>
<evidence type="ECO:0000313" key="3">
    <source>
        <dbReference type="Proteomes" id="UP000708208"/>
    </source>
</evidence>
<sequence>MSAALVRKALEISSEVEKPKSSKAIKKAKLLKGKKKKTKEQIQKQNIKLLKALDYKSRSGSGSSSKKSKGPKKDKTAFTDEDFAKFEEEYFRRITQPLKLSGVDLRQDIPAVIGFRDYRQRTSKKSSVTIQFSCDHQRWRTEKQN</sequence>